<evidence type="ECO:0000256" key="2">
    <source>
        <dbReference type="ARBA" id="ARBA00022448"/>
    </source>
</evidence>
<evidence type="ECO:0000256" key="9">
    <source>
        <dbReference type="ARBA" id="ARBA00023136"/>
    </source>
</evidence>
<feature type="domain" description="ABC transporter" evidence="10">
    <location>
        <begin position="27"/>
        <end position="263"/>
    </location>
</feature>
<evidence type="ECO:0000256" key="1">
    <source>
        <dbReference type="ARBA" id="ARBA00004202"/>
    </source>
</evidence>
<keyword evidence="3" id="KW-1003">Cell membrane</keyword>
<dbReference type="SMART" id="SM00382">
    <property type="entry name" value="AAA"/>
    <property type="match status" value="1"/>
</dbReference>
<reference evidence="11 12" key="1">
    <citation type="submission" date="2019-07" db="EMBL/GenBank/DDBJ databases">
        <title>Whole genome shotgun sequence of Halomonas halophila NBRC 102604.</title>
        <authorList>
            <person name="Hosoyama A."/>
            <person name="Uohara A."/>
            <person name="Ohji S."/>
            <person name="Ichikawa N."/>
        </authorList>
    </citation>
    <scope>NUCLEOTIDE SEQUENCE [LARGE SCALE GENOMIC DNA]</scope>
    <source>
        <strain evidence="11 12">NBRC 102604</strain>
    </source>
</reference>
<evidence type="ECO:0000259" key="10">
    <source>
        <dbReference type="PROSITE" id="PS50893"/>
    </source>
</evidence>
<evidence type="ECO:0000256" key="8">
    <source>
        <dbReference type="ARBA" id="ARBA00023065"/>
    </source>
</evidence>
<keyword evidence="7" id="KW-0408">Iron</keyword>
<evidence type="ECO:0000256" key="6">
    <source>
        <dbReference type="ARBA" id="ARBA00022840"/>
    </source>
</evidence>
<keyword evidence="4" id="KW-0410">Iron transport</keyword>
<evidence type="ECO:0000256" key="3">
    <source>
        <dbReference type="ARBA" id="ARBA00022475"/>
    </source>
</evidence>
<dbReference type="PROSITE" id="PS50893">
    <property type="entry name" value="ABC_TRANSPORTER_2"/>
    <property type="match status" value="1"/>
</dbReference>
<keyword evidence="6 11" id="KW-0067">ATP-binding</keyword>
<dbReference type="InterPro" id="IPR003593">
    <property type="entry name" value="AAA+_ATPase"/>
</dbReference>
<evidence type="ECO:0000256" key="7">
    <source>
        <dbReference type="ARBA" id="ARBA00023004"/>
    </source>
</evidence>
<comment type="caution">
    <text evidence="11">The sequence shown here is derived from an EMBL/GenBank/DDBJ whole genome shotgun (WGS) entry which is preliminary data.</text>
</comment>
<dbReference type="PANTHER" id="PTHR42771">
    <property type="entry name" value="IRON(3+)-HYDROXAMATE IMPORT ATP-BINDING PROTEIN FHUC"/>
    <property type="match status" value="1"/>
</dbReference>
<comment type="subcellular location">
    <subcellularLocation>
        <location evidence="1">Cell membrane</location>
        <topology evidence="1">Peripheral membrane protein</topology>
    </subcellularLocation>
</comment>
<dbReference type="Pfam" id="PF00005">
    <property type="entry name" value="ABC_tran"/>
    <property type="match status" value="1"/>
</dbReference>
<dbReference type="InterPro" id="IPR003439">
    <property type="entry name" value="ABC_transporter-like_ATP-bd"/>
</dbReference>
<keyword evidence="8" id="KW-0406">Ion transport</keyword>
<proteinExistence type="predicted"/>
<evidence type="ECO:0000313" key="11">
    <source>
        <dbReference type="EMBL" id="GEK73769.1"/>
    </source>
</evidence>
<organism evidence="11 12">
    <name type="scientific">Halomonas halophila</name>
    <dbReference type="NCBI Taxonomy" id="29573"/>
    <lineage>
        <taxon>Bacteria</taxon>
        <taxon>Pseudomonadati</taxon>
        <taxon>Pseudomonadota</taxon>
        <taxon>Gammaproteobacteria</taxon>
        <taxon>Oceanospirillales</taxon>
        <taxon>Halomonadaceae</taxon>
        <taxon>Halomonas</taxon>
    </lineage>
</organism>
<dbReference type="CDD" id="cd03214">
    <property type="entry name" value="ABC_Iron-Siderophores_B12_Hemin"/>
    <property type="match status" value="1"/>
</dbReference>
<dbReference type="EMBL" id="BJUS01000028">
    <property type="protein sequence ID" value="GEK73769.1"/>
    <property type="molecule type" value="Genomic_DNA"/>
</dbReference>
<dbReference type="Gene3D" id="3.40.50.300">
    <property type="entry name" value="P-loop containing nucleotide triphosphate hydrolases"/>
    <property type="match status" value="1"/>
</dbReference>
<dbReference type="GO" id="GO:0005524">
    <property type="term" value="F:ATP binding"/>
    <property type="evidence" value="ECO:0007669"/>
    <property type="project" value="UniProtKB-KW"/>
</dbReference>
<accession>A0ABQ0U5F5</accession>
<keyword evidence="2" id="KW-0813">Transport</keyword>
<dbReference type="InterPro" id="IPR051535">
    <property type="entry name" value="Siderophore_ABC-ATPase"/>
</dbReference>
<evidence type="ECO:0000256" key="4">
    <source>
        <dbReference type="ARBA" id="ARBA00022496"/>
    </source>
</evidence>
<evidence type="ECO:0000256" key="5">
    <source>
        <dbReference type="ARBA" id="ARBA00022741"/>
    </source>
</evidence>
<sequence length="297" mass="32352">MSYLALPSSSSDRRLPMSKIAAPTARLTGEALRAGYDARPVLDGVDLAVAEGKLTVLLGPNGCGKSTLLKTLARTLTPDGGRVCLDGQDIHRRRTRDVAQRLGILPQGPDAPEGLTVRQLVAMGRFPHQRLWRQDAEGDARAVREAMAYAGVTDFAERSVDALSGGQRQRCWIAMVLAQETGLILLDEPTTFLDLKVQVELLELLVALAHDQGRTLLVVLHDLNLAAAYADELVMMRDGRIERRGTPAEVFTAENLKRVFDLDAHVIDDPRGGGPICVPLQSPLARSRREAQREVSA</sequence>
<dbReference type="InterPro" id="IPR027417">
    <property type="entry name" value="P-loop_NTPase"/>
</dbReference>
<keyword evidence="12" id="KW-1185">Reference proteome</keyword>
<gene>
    <name evidence="11" type="ORF">HHA04nite_23130</name>
</gene>
<dbReference type="SUPFAM" id="SSF52540">
    <property type="entry name" value="P-loop containing nucleoside triphosphate hydrolases"/>
    <property type="match status" value="1"/>
</dbReference>
<dbReference type="Proteomes" id="UP000321121">
    <property type="component" value="Unassembled WGS sequence"/>
</dbReference>
<keyword evidence="9" id="KW-0472">Membrane</keyword>
<protein>
    <submittedName>
        <fullName evidence="11">Iron-enterobactin transporter ATP-binding protein</fullName>
    </submittedName>
</protein>
<evidence type="ECO:0000313" key="12">
    <source>
        <dbReference type="Proteomes" id="UP000321121"/>
    </source>
</evidence>
<keyword evidence="5" id="KW-0547">Nucleotide-binding</keyword>
<dbReference type="PANTHER" id="PTHR42771:SF2">
    <property type="entry name" value="IRON(3+)-HYDROXAMATE IMPORT ATP-BINDING PROTEIN FHUC"/>
    <property type="match status" value="1"/>
</dbReference>
<name>A0ABQ0U5F5_9GAMM</name>